<sequence length="366" mass="39591">MPKITIRGGAQKTQTVATKSKGASGRKTSATATTRPRACNKRQPWDARKSTGGEAPRLTIGGGDNDENEDENVSSTLVNNGVGSDSLAVGAEAVPNQNDESMTVAAGMVLDYTDDFARLSPDVQWCIGCGDFTTHTKKAKCNTCGQIVCFAGPGSKACLEVIQSYAEKGMLQGHRFTCPGCAKKDHWMKKTDGYVTYSGFSDKHGKQLDVIRNIRSCDFTFFKAPTMPTLGLLQIELDEEMLEVRTPYDVTKRLAQGFASGLVSAHDIIKHGLRAPDIPTNNAASPRPLVAQVIKFNFLTTHGTTRYINQIHQVMGAFRSMGVDQIVIFLATHGDPERGDLHFAPHGKGAQQLEAVGYLLVVKSVI</sequence>
<comment type="caution">
    <text evidence="2">The sequence shown here is derived from an EMBL/GenBank/DDBJ whole genome shotgun (WGS) entry which is preliminary data.</text>
</comment>
<organism evidence="2 3">
    <name type="scientific">Marasmiellus scandens</name>
    <dbReference type="NCBI Taxonomy" id="2682957"/>
    <lineage>
        <taxon>Eukaryota</taxon>
        <taxon>Fungi</taxon>
        <taxon>Dikarya</taxon>
        <taxon>Basidiomycota</taxon>
        <taxon>Agaricomycotina</taxon>
        <taxon>Agaricomycetes</taxon>
        <taxon>Agaricomycetidae</taxon>
        <taxon>Agaricales</taxon>
        <taxon>Marasmiineae</taxon>
        <taxon>Omphalotaceae</taxon>
        <taxon>Marasmiellus</taxon>
    </lineage>
</organism>
<protein>
    <submittedName>
        <fullName evidence="2">Uncharacterized protein</fullName>
    </submittedName>
</protein>
<evidence type="ECO:0000313" key="2">
    <source>
        <dbReference type="EMBL" id="KAK7450516.1"/>
    </source>
</evidence>
<name>A0ABR1J5Q9_9AGAR</name>
<proteinExistence type="predicted"/>
<dbReference type="EMBL" id="JBANRG010000033">
    <property type="protein sequence ID" value="KAK7450516.1"/>
    <property type="molecule type" value="Genomic_DNA"/>
</dbReference>
<keyword evidence="3" id="KW-1185">Reference proteome</keyword>
<gene>
    <name evidence="2" type="ORF">VKT23_012825</name>
</gene>
<feature type="region of interest" description="Disordered" evidence="1">
    <location>
        <begin position="1"/>
        <end position="79"/>
    </location>
</feature>
<evidence type="ECO:0000256" key="1">
    <source>
        <dbReference type="SAM" id="MobiDB-lite"/>
    </source>
</evidence>
<accession>A0ABR1J5Q9</accession>
<dbReference type="Proteomes" id="UP001498398">
    <property type="component" value="Unassembled WGS sequence"/>
</dbReference>
<dbReference type="CDD" id="cd00065">
    <property type="entry name" value="FYVE_like_SF"/>
    <property type="match status" value="1"/>
</dbReference>
<reference evidence="2 3" key="1">
    <citation type="submission" date="2024-01" db="EMBL/GenBank/DDBJ databases">
        <title>A draft genome for the cacao thread blight pathogen Marasmiellus scandens.</title>
        <authorList>
            <person name="Baruah I.K."/>
            <person name="Leung J."/>
            <person name="Bukari Y."/>
            <person name="Amoako-Attah I."/>
            <person name="Meinhardt L.W."/>
            <person name="Bailey B.A."/>
            <person name="Cohen S.P."/>
        </authorList>
    </citation>
    <scope>NUCLEOTIDE SEQUENCE [LARGE SCALE GENOMIC DNA]</scope>
    <source>
        <strain evidence="2 3">GH-19</strain>
    </source>
</reference>
<evidence type="ECO:0000313" key="3">
    <source>
        <dbReference type="Proteomes" id="UP001498398"/>
    </source>
</evidence>